<feature type="compositionally biased region" description="Low complexity" evidence="3">
    <location>
        <begin position="8"/>
        <end position="24"/>
    </location>
</feature>
<evidence type="ECO:0000256" key="3">
    <source>
        <dbReference type="SAM" id="MobiDB-lite"/>
    </source>
</evidence>
<protein>
    <submittedName>
        <fullName evidence="5">Pentatricopeptide repeat-containing protein At2g13600-like</fullName>
    </submittedName>
</protein>
<dbReference type="OrthoDB" id="736767at2759"/>
<dbReference type="InterPro" id="IPR046960">
    <property type="entry name" value="PPR_At4g14850-like_plant"/>
</dbReference>
<evidence type="ECO:0000256" key="2">
    <source>
        <dbReference type="PROSITE-ProRule" id="PRU00708"/>
    </source>
</evidence>
<keyword evidence="1" id="KW-0677">Repeat</keyword>
<feature type="region of interest" description="Disordered" evidence="3">
    <location>
        <begin position="7"/>
        <end position="27"/>
    </location>
</feature>
<dbReference type="Proteomes" id="UP000228380">
    <property type="component" value="Unplaced"/>
</dbReference>
<sequence>MWDLLFLPSQQTNHSQSQSPPSQQRNHERCLRDLRPLRPNLPRFRRPDLLVSNVLLDMYSKTGMLDSCVKLFDGMPERDHISWCTLISGYAAHGFDLEACGLFRKMYQSGLKPNHFLISSALKGCSMSGILDLGILIHGLVIKSGLGFDRFVEIGLVSMYAKCGSLDDALKMFYEIPVKSPVTWNAMISGYVMNGLFIEAAELCREMCRVGFLMDLVTLRIVASAASVLETFDFCKCLHVYSIKNGLDADSYVVAEFVRLLTKLGEVDYMGKLFSAVKKPDASLYSLLISGYQFHGHRVEAVKLAEELLVLDRSPKQGALVTILNLCLCLVEGRQIHSHILKTGQFSYLSVGNALISMYIRFGEMADGNSVFHRMPECDVVSWTAVMAGLIHNLQFEEAFETFHAFMKTGIQLDQHSVVTVTTACTGLLDIDKGKQIHALALKLGFESSDFMNASMLHMYAKCGYIDSASRLFSYSSLSQNLILTNIMLAGYCWNSQPVKTLELFTKEYQSGLIPDEFSYSTVLGACADIRSKGLGEQIHCRIVKSGFEFSDVIVGNAIINLYVRCGCISSACKCFHSMKRWNRDSYATLMLGYMQNRGSNEALRLFYQMQQSGLRANPVIFARILRGCADMAAIDLGKQIHASIIKMGLVSDVYIDNALGGMYMKSRDADRERETLDEMSIREDEMCNSMIAGFSQVGDRRENVKAITLFNLDGVKEDHHGYVDIMNLYTSAASRMLQTSFHSCVVQNDCRFDVSLKNSMALDNSWDGLNKQLAREMVVRNSINSESVKNESQFVELLESMKVEGIIPDHVIVIIFLGNCNLNILDERTSYFKSFRRSWIGDHDANALCFPGRQVSQLGQLKENHACVA</sequence>
<feature type="repeat" description="PPR" evidence="2">
    <location>
        <begin position="180"/>
        <end position="214"/>
    </location>
</feature>
<proteinExistence type="predicted"/>
<feature type="repeat" description="PPR" evidence="2">
    <location>
        <begin position="583"/>
        <end position="617"/>
    </location>
</feature>
<dbReference type="FunFam" id="1.25.40.10:FF:001325">
    <property type="entry name" value="Tetratricopeptide repeat (TPR)-like superfamily protein"/>
    <property type="match status" value="1"/>
</dbReference>
<organism evidence="4 5">
    <name type="scientific">Phoenix dactylifera</name>
    <name type="common">Date palm</name>
    <dbReference type="NCBI Taxonomy" id="42345"/>
    <lineage>
        <taxon>Eukaryota</taxon>
        <taxon>Viridiplantae</taxon>
        <taxon>Streptophyta</taxon>
        <taxon>Embryophyta</taxon>
        <taxon>Tracheophyta</taxon>
        <taxon>Spermatophyta</taxon>
        <taxon>Magnoliopsida</taxon>
        <taxon>Liliopsida</taxon>
        <taxon>Arecaceae</taxon>
        <taxon>Coryphoideae</taxon>
        <taxon>Phoeniceae</taxon>
        <taxon>Phoenix</taxon>
    </lineage>
</organism>
<reference evidence="5" key="1">
    <citation type="submission" date="2025-08" db="UniProtKB">
        <authorList>
            <consortium name="RefSeq"/>
        </authorList>
    </citation>
    <scope>IDENTIFICATION</scope>
    <source>
        <tissue evidence="5">Young leaves</tissue>
    </source>
</reference>
<evidence type="ECO:0000256" key="1">
    <source>
        <dbReference type="ARBA" id="ARBA00022737"/>
    </source>
</evidence>
<dbReference type="FunFam" id="1.25.40.10:FF:000364">
    <property type="entry name" value="Pentatricopeptide repeat (PPR-like) superfamily protein"/>
    <property type="match status" value="1"/>
</dbReference>
<dbReference type="PANTHER" id="PTHR47926">
    <property type="entry name" value="PENTATRICOPEPTIDE REPEAT-CONTAINING PROTEIN"/>
    <property type="match status" value="1"/>
</dbReference>
<dbReference type="NCBIfam" id="TIGR00756">
    <property type="entry name" value="PPR"/>
    <property type="match status" value="3"/>
</dbReference>
<dbReference type="GO" id="GO:0003723">
    <property type="term" value="F:RNA binding"/>
    <property type="evidence" value="ECO:0007669"/>
    <property type="project" value="InterPro"/>
</dbReference>
<name>A0A8B8ZX57_PHODC</name>
<dbReference type="InterPro" id="IPR002885">
    <property type="entry name" value="PPR_rpt"/>
</dbReference>
<dbReference type="InterPro" id="IPR011990">
    <property type="entry name" value="TPR-like_helical_dom_sf"/>
</dbReference>
<dbReference type="Pfam" id="PF01535">
    <property type="entry name" value="PPR"/>
    <property type="match status" value="8"/>
</dbReference>
<feature type="repeat" description="PPR" evidence="2">
    <location>
        <begin position="79"/>
        <end position="113"/>
    </location>
</feature>
<dbReference type="AlphaFoldDB" id="A0A8B8ZX57"/>
<gene>
    <name evidence="5" type="primary">LOC120108422</name>
</gene>
<feature type="repeat" description="PPR" evidence="2">
    <location>
        <begin position="379"/>
        <end position="413"/>
    </location>
</feature>
<accession>A0A8B8ZX57</accession>
<evidence type="ECO:0000313" key="5">
    <source>
        <dbReference type="RefSeq" id="XP_038977952.1"/>
    </source>
</evidence>
<evidence type="ECO:0000313" key="4">
    <source>
        <dbReference type="Proteomes" id="UP000228380"/>
    </source>
</evidence>
<dbReference type="RefSeq" id="XP_038977952.1">
    <property type="nucleotide sequence ID" value="XM_039122024.1"/>
</dbReference>
<dbReference type="PROSITE" id="PS51375">
    <property type="entry name" value="PPR"/>
    <property type="match status" value="4"/>
</dbReference>
<dbReference type="Gene3D" id="1.25.40.10">
    <property type="entry name" value="Tetratricopeptide repeat domain"/>
    <property type="match status" value="5"/>
</dbReference>
<dbReference type="PANTHER" id="PTHR47926:SF425">
    <property type="entry name" value="REPEAT (TPR)-LIKE SUPERFAMILY PROTEIN, PUTATIVE-RELATED"/>
    <property type="match status" value="1"/>
</dbReference>
<dbReference type="GeneID" id="120108422"/>
<dbReference type="GO" id="GO:0009451">
    <property type="term" value="P:RNA modification"/>
    <property type="evidence" value="ECO:0007669"/>
    <property type="project" value="InterPro"/>
</dbReference>
<keyword evidence="4" id="KW-1185">Reference proteome</keyword>
<dbReference type="KEGG" id="pda:120108422"/>